<dbReference type="PANTHER" id="PTHR43364">
    <property type="entry name" value="NADH-SPECIFIC METHYLGLYOXAL REDUCTASE-RELATED"/>
    <property type="match status" value="1"/>
</dbReference>
<feature type="compositionally biased region" description="Basic and acidic residues" evidence="5">
    <location>
        <begin position="259"/>
        <end position="272"/>
    </location>
</feature>
<feature type="domain" description="NADP-dependent oxidoreductase" evidence="6">
    <location>
        <begin position="16"/>
        <end position="340"/>
    </location>
</feature>
<dbReference type="EMBL" id="CP042326">
    <property type="protein sequence ID" value="QDZ40238.1"/>
    <property type="molecule type" value="Genomic_DNA"/>
</dbReference>
<evidence type="ECO:0000256" key="5">
    <source>
        <dbReference type="SAM" id="MobiDB-lite"/>
    </source>
</evidence>
<dbReference type="SUPFAM" id="SSF51430">
    <property type="entry name" value="NAD(P)-linked oxidoreductase"/>
    <property type="match status" value="1"/>
</dbReference>
<evidence type="ECO:0000313" key="8">
    <source>
        <dbReference type="Proteomes" id="UP000318453"/>
    </source>
</evidence>
<dbReference type="RefSeq" id="WP_146295921.1">
    <property type="nucleotide sequence ID" value="NZ_CP042326.1"/>
</dbReference>
<dbReference type="InterPro" id="IPR023210">
    <property type="entry name" value="NADP_OxRdtase_dom"/>
</dbReference>
<dbReference type="AlphaFoldDB" id="A0A5B8NML3"/>
<feature type="region of interest" description="Disordered" evidence="5">
    <location>
        <begin position="255"/>
        <end position="274"/>
    </location>
</feature>
<gene>
    <name evidence="7" type="ORF">FRE64_09920</name>
</gene>
<sequence length="349" mass="39305">MEYRQLGKSNIEVSLICLGTMTWGEQNTPEEAFEQMDYALEQGINFFDTAEMYAVPPRAETYGRTEEIIGDWFQSRKTRDRVILASKVAGKTSMDWIRGGKNQLDRPNITEALDNSLKRLKTDYIDLYQLHWPDRPNNRFGKLGFNLSQDELPPDEVEKMHEILTVLGEFVEAGKIRTIGLSNESPWGVMTYLYLAEKYNLPRMVSVQNAYNLINRKFEIGLSEVAVWEDCGLLAYSPLGGGTLTGKYLGGNIPPGSRRSLDSRSSRYDNPRTESATKAYVEVAKRHNLDPAQMALAFVNQQPFVTSNIIGATTMEQLETNIGAINLKLSEEALKDIEAVHNDNPNPAP</sequence>
<dbReference type="InterPro" id="IPR050523">
    <property type="entry name" value="AKR_Detox_Biosynth"/>
</dbReference>
<evidence type="ECO:0000256" key="3">
    <source>
        <dbReference type="ARBA" id="ARBA00038157"/>
    </source>
</evidence>
<dbReference type="KEGG" id="enn:FRE64_09920"/>
<organism evidence="7 8">
    <name type="scientific">Euhalothece natronophila Z-M001</name>
    <dbReference type="NCBI Taxonomy" id="522448"/>
    <lineage>
        <taxon>Bacteria</taxon>
        <taxon>Bacillati</taxon>
        <taxon>Cyanobacteriota</taxon>
        <taxon>Cyanophyceae</taxon>
        <taxon>Oscillatoriophycideae</taxon>
        <taxon>Chroococcales</taxon>
        <taxon>Halothecacae</taxon>
        <taxon>Halothece cluster</taxon>
        <taxon>Euhalothece</taxon>
    </lineage>
</organism>
<dbReference type="Proteomes" id="UP000318453">
    <property type="component" value="Chromosome"/>
</dbReference>
<dbReference type="InterPro" id="IPR036812">
    <property type="entry name" value="NAD(P)_OxRdtase_dom_sf"/>
</dbReference>
<keyword evidence="8" id="KW-1185">Reference proteome</keyword>
<keyword evidence="2" id="KW-0560">Oxidoreductase</keyword>
<keyword evidence="1" id="KW-0521">NADP</keyword>
<dbReference type="NCBIfam" id="NF007912">
    <property type="entry name" value="PRK10625.1"/>
    <property type="match status" value="1"/>
</dbReference>
<evidence type="ECO:0000256" key="2">
    <source>
        <dbReference type="ARBA" id="ARBA00023002"/>
    </source>
</evidence>
<reference evidence="7" key="1">
    <citation type="submission" date="2019-08" db="EMBL/GenBank/DDBJ databases">
        <title>Carotenoids and Carotenoid Binding Proteins in the Halophilic Cyanobacterium Euhalothece sp. ZM00.</title>
        <authorList>
            <person name="Cho S.M."/>
            <person name="Song J.Y."/>
            <person name="Park Y.-I."/>
        </authorList>
    </citation>
    <scope>NUCLEOTIDE SEQUENCE [LARGE SCALE GENOMIC DNA]</scope>
    <source>
        <strain evidence="7">Z-M001</strain>
    </source>
</reference>
<evidence type="ECO:0000256" key="1">
    <source>
        <dbReference type="ARBA" id="ARBA00022857"/>
    </source>
</evidence>
<dbReference type="FunFam" id="3.20.20.100:FF:000005">
    <property type="entry name" value="NADP(H)-dependent aldo-keto reductase"/>
    <property type="match status" value="1"/>
</dbReference>
<evidence type="ECO:0000256" key="4">
    <source>
        <dbReference type="ARBA" id="ARBA00070119"/>
    </source>
</evidence>
<dbReference type="Gene3D" id="3.20.20.100">
    <property type="entry name" value="NADP-dependent oxidoreductase domain"/>
    <property type="match status" value="1"/>
</dbReference>
<dbReference type="Pfam" id="PF00248">
    <property type="entry name" value="Aldo_ket_red"/>
    <property type="match status" value="1"/>
</dbReference>
<evidence type="ECO:0000259" key="6">
    <source>
        <dbReference type="Pfam" id="PF00248"/>
    </source>
</evidence>
<comment type="similarity">
    <text evidence="3">Belongs to the aldo/keto reductase family. Aldo/keto reductase 2 subfamily.</text>
</comment>
<dbReference type="GO" id="GO:0016491">
    <property type="term" value="F:oxidoreductase activity"/>
    <property type="evidence" value="ECO:0007669"/>
    <property type="project" value="UniProtKB-KW"/>
</dbReference>
<name>A0A5B8NML3_9CHRO</name>
<proteinExistence type="inferred from homology"/>
<dbReference type="CDD" id="cd19094">
    <property type="entry name" value="AKR_Tas-like"/>
    <property type="match status" value="1"/>
</dbReference>
<dbReference type="OrthoDB" id="9809990at2"/>
<dbReference type="PANTHER" id="PTHR43364:SF4">
    <property type="entry name" value="NAD(P)-LINKED OXIDOREDUCTASE SUPERFAMILY PROTEIN"/>
    <property type="match status" value="1"/>
</dbReference>
<protein>
    <recommendedName>
        <fullName evidence="4">Protein tas</fullName>
    </recommendedName>
</protein>
<accession>A0A5B8NML3</accession>
<evidence type="ECO:0000313" key="7">
    <source>
        <dbReference type="EMBL" id="QDZ40238.1"/>
    </source>
</evidence>